<dbReference type="PANTHER" id="PTHR14523">
    <property type="entry name" value="UNCHARACTERIZED PROTEIN C17ORF53 HOMOLOG"/>
    <property type="match status" value="1"/>
</dbReference>
<dbReference type="GO" id="GO:0000725">
    <property type="term" value="P:recombinational repair"/>
    <property type="evidence" value="ECO:0007669"/>
    <property type="project" value="InterPro"/>
</dbReference>
<organism evidence="3 4">
    <name type="scientific">Fukomys damarensis</name>
    <name type="common">Damaraland mole rat</name>
    <name type="synonym">Cryptomys damarensis</name>
    <dbReference type="NCBI Taxonomy" id="885580"/>
    <lineage>
        <taxon>Eukaryota</taxon>
        <taxon>Metazoa</taxon>
        <taxon>Chordata</taxon>
        <taxon>Craniata</taxon>
        <taxon>Vertebrata</taxon>
        <taxon>Euteleostomi</taxon>
        <taxon>Mammalia</taxon>
        <taxon>Eutheria</taxon>
        <taxon>Euarchontoglires</taxon>
        <taxon>Glires</taxon>
        <taxon>Rodentia</taxon>
        <taxon>Hystricomorpha</taxon>
        <taxon>Bathyergidae</taxon>
        <taxon>Fukomys</taxon>
    </lineage>
</organism>
<dbReference type="Proteomes" id="UP000028990">
    <property type="component" value="Unassembled WGS sequence"/>
</dbReference>
<feature type="region of interest" description="Disordered" evidence="1">
    <location>
        <begin position="200"/>
        <end position="238"/>
    </location>
</feature>
<gene>
    <name evidence="3" type="ORF">H920_13349</name>
</gene>
<feature type="domain" description="Homologous recombination OB-fold protein OB-fold" evidence="2">
    <location>
        <begin position="379"/>
        <end position="462"/>
    </location>
</feature>
<dbReference type="eggNOG" id="ENOG502QV5E">
    <property type="taxonomic scope" value="Eukaryota"/>
</dbReference>
<dbReference type="Pfam" id="PF15072">
    <property type="entry name" value="HROB"/>
    <property type="match status" value="1"/>
</dbReference>
<feature type="compositionally biased region" description="Polar residues" evidence="1">
    <location>
        <begin position="1"/>
        <end position="11"/>
    </location>
</feature>
<dbReference type="AlphaFoldDB" id="A0A091CZL4"/>
<evidence type="ECO:0000259" key="2">
    <source>
        <dbReference type="Pfam" id="PF15072"/>
    </source>
</evidence>
<evidence type="ECO:0000313" key="4">
    <source>
        <dbReference type="Proteomes" id="UP000028990"/>
    </source>
</evidence>
<feature type="compositionally biased region" description="Basic and acidic residues" evidence="1">
    <location>
        <begin position="37"/>
        <end position="46"/>
    </location>
</feature>
<feature type="region of interest" description="Disordered" evidence="1">
    <location>
        <begin position="510"/>
        <end position="575"/>
    </location>
</feature>
<feature type="region of interest" description="Disordered" evidence="1">
    <location>
        <begin position="462"/>
        <end position="491"/>
    </location>
</feature>
<keyword evidence="4" id="KW-1185">Reference proteome</keyword>
<feature type="compositionally biased region" description="Low complexity" evidence="1">
    <location>
        <begin position="526"/>
        <end position="543"/>
    </location>
</feature>
<evidence type="ECO:0000313" key="3">
    <source>
        <dbReference type="EMBL" id="KFO25264.1"/>
    </source>
</evidence>
<protein>
    <recommendedName>
        <fullName evidence="2">Homologous recombination OB-fold protein OB-fold domain-containing protein</fullName>
    </recommendedName>
</protein>
<evidence type="ECO:0000256" key="1">
    <source>
        <dbReference type="SAM" id="MobiDB-lite"/>
    </source>
</evidence>
<dbReference type="PANTHER" id="PTHR14523:SF1">
    <property type="entry name" value="HOMOLOGOUS RECOMBINATION OB-FOLD PROTEIN"/>
    <property type="match status" value="1"/>
</dbReference>
<proteinExistence type="predicted"/>
<dbReference type="InterPro" id="IPR058570">
    <property type="entry name" value="HROB_OB"/>
</dbReference>
<accession>A0A091CZL4</accession>
<dbReference type="InterPro" id="IPR028045">
    <property type="entry name" value="HROB"/>
</dbReference>
<sequence>MGRSRYSSSRPTVAALGKVLGPEENGKSPRPLNKTPPHPERERKQEPGPWTLFSVDEELEDEDFLSALEDAENRLAGELPGPAGHLHPTVPLEASRPPAPHVPSTVGDPRRPLLTSSDWRGGQRPVWAEAAPEGPGQDKLDQVLADLELELGAGAEDPTQTKRARVQGPSGWSQLPLDVPPKPAGSCRTPRTLLRPGATWAAAAPPGHTPQPRQPTQPPLPLHGPEVSLGAPPPSRAPACPAVSPISTLRGPRSSLHMPVVTNHLVQLVTAGAQSPARVCRRRFPGPAGLLPQQHGKKNPEEIMVSAPQTPAHGALAKRCSKALATSAQASAEEDVGHRAWLAMKAALRLDDGDPTCFLHTCSVAMVLRKAALRQLPGNKVPTMAVMIKSLTRSTMDASAVLRDPTGEMQGTLHRALLEARQGELKPGAVLLLRQVGVFSPSLRNHYLNVTPSNLVRVYSPDSGDGGLLRPPQPTLEVRDEGALSPGPPVSGLALGPSGLWAMWSSFGDSSLPGSGRSQREGSVLSLPGGAAPGTGAAVSSPSLSPQHPGGSQGRPQPDVAAQPGPGLRTRQGPGARVALEEDALDGEDPSQEGPPHTGSLVRRLLPGAAARPAAQLQGVAATVADSGTLTCPGRGTLLGAA</sequence>
<feature type="compositionally biased region" description="Pro residues" evidence="1">
    <location>
        <begin position="207"/>
        <end position="222"/>
    </location>
</feature>
<feature type="region of interest" description="Disordered" evidence="1">
    <location>
        <begin position="1"/>
        <end position="138"/>
    </location>
</feature>
<feature type="compositionally biased region" description="Acidic residues" evidence="1">
    <location>
        <begin position="55"/>
        <end position="64"/>
    </location>
</feature>
<dbReference type="EMBL" id="KN123381">
    <property type="protein sequence ID" value="KFO25264.1"/>
    <property type="molecule type" value="Genomic_DNA"/>
</dbReference>
<feature type="region of interest" description="Disordered" evidence="1">
    <location>
        <begin position="152"/>
        <end position="186"/>
    </location>
</feature>
<reference evidence="3 4" key="1">
    <citation type="submission" date="2013-11" db="EMBL/GenBank/DDBJ databases">
        <title>The Damaraland mole rat (Fukomys damarensis) genome and evolution of African mole rats.</title>
        <authorList>
            <person name="Gladyshev V.N."/>
            <person name="Fang X."/>
        </authorList>
    </citation>
    <scope>NUCLEOTIDE SEQUENCE [LARGE SCALE GENOMIC DNA]</scope>
    <source>
        <tissue evidence="3">Liver</tissue>
    </source>
</reference>
<name>A0A091CZL4_FUKDA</name>